<accession>A5FWP8</accession>
<dbReference type="Proteomes" id="UP000000245">
    <property type="component" value="Chromosome"/>
</dbReference>
<dbReference type="STRING" id="349163.Acry_0811"/>
<dbReference type="EMBL" id="CP000697">
    <property type="protein sequence ID" value="ABQ30030.1"/>
    <property type="molecule type" value="Genomic_DNA"/>
</dbReference>
<dbReference type="InterPro" id="IPR013762">
    <property type="entry name" value="Integrase-like_cat_sf"/>
</dbReference>
<dbReference type="HOGENOM" id="CLU_042658_0_0_5"/>
<dbReference type="eggNOG" id="COG4974">
    <property type="taxonomic scope" value="Bacteria"/>
</dbReference>
<name>A5FWP8_ACICJ</name>
<sequence>MMHNSQSGSKCSIATLPIREISGRVLPIICFDSGHIFGSALHHALQLARTRSIATITNTTRSIVLLLDFYISTDADNLASDGDRQRFLTTFALALQNGTSVPDGIDPTGLNWKPRSLRESRRVWQNCEKFLIECRHFPKGRHPIENTWLFTTDLRLKKLARTTSKSLSLFAHLKFGEQNGIDWIPRYSGIAANQRRAIGFPTDKIMKLITTTLENNRASKAARLRDALAFILLAYGGIRSSELFHIWITDIVLNDSGARAFLRHPSDYTVKRAGMTITRRSELSDRYNLIPRHMMDPSHPLHAGWKGISFDYNHSAVVYWIPPVIGKIFANLHMLWVSKFRPVAPDHPYYFTSVDIDGDFGGPWTRSAFRRSFKAACARIGLQLDQAKGISPHGMRHAYGIAATTLGLSQSAIQQMLHHRHPLSQEVYKQQSFDQVTSQIQYAYENLKSETLTTPNFDSFFWKSDPQRLFNTWRHS</sequence>
<keyword evidence="4" id="KW-1185">Reference proteome</keyword>
<reference evidence="3 4" key="1">
    <citation type="submission" date="2007-05" db="EMBL/GenBank/DDBJ databases">
        <title>Complete sequence of chromosome of Acidiphilium cryptum JF-5.</title>
        <authorList>
            <consortium name="US DOE Joint Genome Institute"/>
            <person name="Copeland A."/>
            <person name="Lucas S."/>
            <person name="Lapidus A."/>
            <person name="Barry K."/>
            <person name="Detter J.C."/>
            <person name="Glavina del Rio T."/>
            <person name="Hammon N."/>
            <person name="Israni S."/>
            <person name="Dalin E."/>
            <person name="Tice H."/>
            <person name="Pitluck S."/>
            <person name="Sims D."/>
            <person name="Brettin T."/>
            <person name="Bruce D."/>
            <person name="Han C."/>
            <person name="Schmutz J."/>
            <person name="Larimer F."/>
            <person name="Land M."/>
            <person name="Hauser L."/>
            <person name="Kyrpides N."/>
            <person name="Kim E."/>
            <person name="Magnuson T."/>
            <person name="Richardson P."/>
        </authorList>
    </citation>
    <scope>NUCLEOTIDE SEQUENCE [LARGE SCALE GENOMIC DNA]</scope>
    <source>
        <strain evidence="3 4">JF-5</strain>
    </source>
</reference>
<dbReference type="GO" id="GO:0003677">
    <property type="term" value="F:DNA binding"/>
    <property type="evidence" value="ECO:0007669"/>
    <property type="project" value="InterPro"/>
</dbReference>
<keyword evidence="1" id="KW-0233">DNA recombination</keyword>
<dbReference type="SUPFAM" id="SSF56349">
    <property type="entry name" value="DNA breaking-rejoining enzymes"/>
    <property type="match status" value="1"/>
</dbReference>
<dbReference type="CDD" id="cd00397">
    <property type="entry name" value="DNA_BRE_C"/>
    <property type="match status" value="1"/>
</dbReference>
<dbReference type="InterPro" id="IPR002104">
    <property type="entry name" value="Integrase_catalytic"/>
</dbReference>
<dbReference type="Pfam" id="PF00589">
    <property type="entry name" value="Phage_integrase"/>
    <property type="match status" value="1"/>
</dbReference>
<dbReference type="GO" id="GO:0015074">
    <property type="term" value="P:DNA integration"/>
    <property type="evidence" value="ECO:0007669"/>
    <property type="project" value="InterPro"/>
</dbReference>
<dbReference type="Gene3D" id="1.10.443.10">
    <property type="entry name" value="Intergrase catalytic core"/>
    <property type="match status" value="1"/>
</dbReference>
<organism evidence="3 4">
    <name type="scientific">Acidiphilium cryptum (strain JF-5)</name>
    <dbReference type="NCBI Taxonomy" id="349163"/>
    <lineage>
        <taxon>Bacteria</taxon>
        <taxon>Pseudomonadati</taxon>
        <taxon>Pseudomonadota</taxon>
        <taxon>Alphaproteobacteria</taxon>
        <taxon>Acetobacterales</taxon>
        <taxon>Acidocellaceae</taxon>
        <taxon>Acidiphilium</taxon>
    </lineage>
</organism>
<evidence type="ECO:0000256" key="1">
    <source>
        <dbReference type="ARBA" id="ARBA00023172"/>
    </source>
</evidence>
<dbReference type="InterPro" id="IPR011010">
    <property type="entry name" value="DNA_brk_join_enz"/>
</dbReference>
<feature type="domain" description="Tyr recombinase" evidence="2">
    <location>
        <begin position="204"/>
        <end position="441"/>
    </location>
</feature>
<gene>
    <name evidence="3" type="ordered locus">Acry_0811</name>
</gene>
<evidence type="ECO:0000259" key="2">
    <source>
        <dbReference type="PROSITE" id="PS51898"/>
    </source>
</evidence>
<evidence type="ECO:0000313" key="4">
    <source>
        <dbReference type="Proteomes" id="UP000000245"/>
    </source>
</evidence>
<proteinExistence type="predicted"/>
<dbReference type="AlphaFoldDB" id="A5FWP8"/>
<protein>
    <submittedName>
        <fullName evidence="3">Phage integrase family protein</fullName>
    </submittedName>
</protein>
<dbReference type="KEGG" id="acr:Acry_0811"/>
<dbReference type="PROSITE" id="PS51898">
    <property type="entry name" value="TYR_RECOMBINASE"/>
    <property type="match status" value="1"/>
</dbReference>
<evidence type="ECO:0000313" key="3">
    <source>
        <dbReference type="EMBL" id="ABQ30030.1"/>
    </source>
</evidence>
<dbReference type="GO" id="GO:0006310">
    <property type="term" value="P:DNA recombination"/>
    <property type="evidence" value="ECO:0007669"/>
    <property type="project" value="UniProtKB-KW"/>
</dbReference>